<dbReference type="InterPro" id="IPR000580">
    <property type="entry name" value="TSC22/Bun"/>
</dbReference>
<reference evidence="2" key="2">
    <citation type="submission" date="2025-09" db="UniProtKB">
        <authorList>
            <consortium name="Ensembl"/>
        </authorList>
    </citation>
    <scope>IDENTIFICATION</scope>
</reference>
<keyword evidence="1" id="KW-0175">Coiled coil</keyword>
<accession>A0A8B9P0R2</accession>
<dbReference type="SUPFAM" id="SSF58026">
    <property type="entry name" value="Delta-sleep-inducing peptide immunoreactive peptide"/>
    <property type="match status" value="1"/>
</dbReference>
<protein>
    <submittedName>
        <fullName evidence="2">Uncharacterized protein</fullName>
    </submittedName>
</protein>
<sequence length="67" mass="7369">MGGGGGDLVKSHLLLAVREEVELLREQIKELSERRAALERENGLLRALATPQQLARLRPPRPHGPPA</sequence>
<proteinExistence type="predicted"/>
<dbReference type="GO" id="GO:0006357">
    <property type="term" value="P:regulation of transcription by RNA polymerase II"/>
    <property type="evidence" value="ECO:0007669"/>
    <property type="project" value="InterPro"/>
</dbReference>
<dbReference type="PANTHER" id="PTHR46894">
    <property type="entry name" value="TSC22 DOMAIN FAMILY PROTEIN 2"/>
    <property type="match status" value="1"/>
</dbReference>
<dbReference type="AlphaFoldDB" id="A0A8B9P0R2"/>
<dbReference type="Proteomes" id="UP000694541">
    <property type="component" value="Unplaced"/>
</dbReference>
<reference evidence="2" key="1">
    <citation type="submission" date="2025-08" db="UniProtKB">
        <authorList>
            <consortium name="Ensembl"/>
        </authorList>
    </citation>
    <scope>IDENTIFICATION</scope>
</reference>
<evidence type="ECO:0000313" key="3">
    <source>
        <dbReference type="Proteomes" id="UP000694541"/>
    </source>
</evidence>
<dbReference type="InterPro" id="IPR053049">
    <property type="entry name" value="TSC22_domain_protein_2"/>
</dbReference>
<organism evidence="2 3">
    <name type="scientific">Accipiter nisus</name>
    <name type="common">Eurasian sparrowhawk</name>
    <dbReference type="NCBI Taxonomy" id="211598"/>
    <lineage>
        <taxon>Eukaryota</taxon>
        <taxon>Metazoa</taxon>
        <taxon>Chordata</taxon>
        <taxon>Craniata</taxon>
        <taxon>Vertebrata</taxon>
        <taxon>Euteleostomi</taxon>
        <taxon>Archelosauria</taxon>
        <taxon>Archosauria</taxon>
        <taxon>Dinosauria</taxon>
        <taxon>Saurischia</taxon>
        <taxon>Theropoda</taxon>
        <taxon>Coelurosauria</taxon>
        <taxon>Aves</taxon>
        <taxon>Neognathae</taxon>
        <taxon>Neoaves</taxon>
        <taxon>Telluraves</taxon>
        <taxon>Accipitrimorphae</taxon>
        <taxon>Accipitriformes</taxon>
        <taxon>Accipitridae</taxon>
        <taxon>Accipitrinae</taxon>
        <taxon>Accipiter</taxon>
    </lineage>
</organism>
<evidence type="ECO:0000256" key="1">
    <source>
        <dbReference type="SAM" id="Coils"/>
    </source>
</evidence>
<evidence type="ECO:0000313" key="2">
    <source>
        <dbReference type="Ensembl" id="ENSANIP00000026658.1"/>
    </source>
</evidence>
<keyword evidence="3" id="KW-1185">Reference proteome</keyword>
<dbReference type="Ensembl" id="ENSANIT00000027535.1">
    <property type="protein sequence ID" value="ENSANIP00000026658.1"/>
    <property type="gene ID" value="ENSANIG00000017861.1"/>
</dbReference>
<name>A0A8B9P0R2_9AVES</name>
<dbReference type="Pfam" id="PF01166">
    <property type="entry name" value="TSC22"/>
    <property type="match status" value="1"/>
</dbReference>
<dbReference type="PANTHER" id="PTHR46894:SF2">
    <property type="entry name" value="TSC22 DOMAIN FAMILY MEMBER 4"/>
    <property type="match status" value="1"/>
</dbReference>
<dbReference type="Gene3D" id="1.20.5.490">
    <property type="entry name" value="Single helix bin"/>
    <property type="match status" value="1"/>
</dbReference>
<feature type="coiled-coil region" evidence="1">
    <location>
        <begin position="14"/>
        <end position="48"/>
    </location>
</feature>